<organism evidence="2 3">
    <name type="scientific">Zophobas morio</name>
    <dbReference type="NCBI Taxonomy" id="2755281"/>
    <lineage>
        <taxon>Eukaryota</taxon>
        <taxon>Metazoa</taxon>
        <taxon>Ecdysozoa</taxon>
        <taxon>Arthropoda</taxon>
        <taxon>Hexapoda</taxon>
        <taxon>Insecta</taxon>
        <taxon>Pterygota</taxon>
        <taxon>Neoptera</taxon>
        <taxon>Endopterygota</taxon>
        <taxon>Coleoptera</taxon>
        <taxon>Polyphaga</taxon>
        <taxon>Cucujiformia</taxon>
        <taxon>Tenebrionidae</taxon>
        <taxon>Zophobas</taxon>
    </lineage>
</organism>
<gene>
    <name evidence="2" type="ORF">Zmor_028295</name>
</gene>
<comment type="caution">
    <text evidence="2">The sequence shown here is derived from an EMBL/GenBank/DDBJ whole genome shotgun (WGS) entry which is preliminary data.</text>
</comment>
<evidence type="ECO:0000256" key="1">
    <source>
        <dbReference type="SAM" id="MobiDB-lite"/>
    </source>
</evidence>
<sequence length="210" mass="24562">MQLNILLIINLHIRIKDAHSSTRDLNLKCNAYISKIPDKGISQTDFRDNQFIIKFPQCRAINKIIRKIFSKINTRISTKIRIQGIFKEMYSHQIRMRDNFPRSIAMETQTIRNQVVPMDTQTARPTQNSTQNQRRKHTFEELYHNDNDSPQTSYLPFPNELEENESDENGTFAQFQGHTFATTDSNEAVIPEKISPNQNFWPTPPLEDHT</sequence>
<feature type="region of interest" description="Disordered" evidence="1">
    <location>
        <begin position="142"/>
        <end position="210"/>
    </location>
</feature>
<dbReference type="AlphaFoldDB" id="A0AA38HSF2"/>
<dbReference type="Proteomes" id="UP001168821">
    <property type="component" value="Unassembled WGS sequence"/>
</dbReference>
<dbReference type="EMBL" id="JALNTZ010000009">
    <property type="protein sequence ID" value="KAJ3641822.1"/>
    <property type="molecule type" value="Genomic_DNA"/>
</dbReference>
<evidence type="ECO:0000313" key="2">
    <source>
        <dbReference type="EMBL" id="KAJ3641822.1"/>
    </source>
</evidence>
<reference evidence="2" key="1">
    <citation type="journal article" date="2023" name="G3 (Bethesda)">
        <title>Whole genome assemblies of Zophobas morio and Tenebrio molitor.</title>
        <authorList>
            <person name="Kaur S."/>
            <person name="Stinson S.A."/>
            <person name="diCenzo G.C."/>
        </authorList>
    </citation>
    <scope>NUCLEOTIDE SEQUENCE</scope>
    <source>
        <strain evidence="2">QUZm001</strain>
    </source>
</reference>
<evidence type="ECO:0000313" key="3">
    <source>
        <dbReference type="Proteomes" id="UP001168821"/>
    </source>
</evidence>
<proteinExistence type="predicted"/>
<name>A0AA38HSF2_9CUCU</name>
<protein>
    <submittedName>
        <fullName evidence="2">Uncharacterized protein</fullName>
    </submittedName>
</protein>
<keyword evidence="3" id="KW-1185">Reference proteome</keyword>
<accession>A0AA38HSF2</accession>
<feature type="compositionally biased region" description="Polar residues" evidence="1">
    <location>
        <begin position="169"/>
        <end position="186"/>
    </location>
</feature>